<comment type="caution">
    <text evidence="2">The sequence shown here is derived from an EMBL/GenBank/DDBJ whole genome shotgun (WGS) entry which is preliminary data.</text>
</comment>
<protein>
    <submittedName>
        <fullName evidence="2">Uncharacterized protein</fullName>
    </submittedName>
</protein>
<evidence type="ECO:0000313" key="2">
    <source>
        <dbReference type="EMBL" id="GJS89092.1"/>
    </source>
</evidence>
<dbReference type="EMBL" id="BQNB010011324">
    <property type="protein sequence ID" value="GJS89092.1"/>
    <property type="molecule type" value="Genomic_DNA"/>
</dbReference>
<evidence type="ECO:0000313" key="3">
    <source>
        <dbReference type="Proteomes" id="UP001151760"/>
    </source>
</evidence>
<organism evidence="2 3">
    <name type="scientific">Tanacetum coccineum</name>
    <dbReference type="NCBI Taxonomy" id="301880"/>
    <lineage>
        <taxon>Eukaryota</taxon>
        <taxon>Viridiplantae</taxon>
        <taxon>Streptophyta</taxon>
        <taxon>Embryophyta</taxon>
        <taxon>Tracheophyta</taxon>
        <taxon>Spermatophyta</taxon>
        <taxon>Magnoliopsida</taxon>
        <taxon>eudicotyledons</taxon>
        <taxon>Gunneridae</taxon>
        <taxon>Pentapetalae</taxon>
        <taxon>asterids</taxon>
        <taxon>campanulids</taxon>
        <taxon>Asterales</taxon>
        <taxon>Asteraceae</taxon>
        <taxon>Asteroideae</taxon>
        <taxon>Anthemideae</taxon>
        <taxon>Anthemidinae</taxon>
        <taxon>Tanacetum</taxon>
    </lineage>
</organism>
<proteinExistence type="predicted"/>
<keyword evidence="3" id="KW-1185">Reference proteome</keyword>
<dbReference type="Proteomes" id="UP001151760">
    <property type="component" value="Unassembled WGS sequence"/>
</dbReference>
<accession>A0ABQ4ZIS0</accession>
<reference evidence="2" key="2">
    <citation type="submission" date="2022-01" db="EMBL/GenBank/DDBJ databases">
        <authorList>
            <person name="Yamashiro T."/>
            <person name="Shiraishi A."/>
            <person name="Satake H."/>
            <person name="Nakayama K."/>
        </authorList>
    </citation>
    <scope>NUCLEOTIDE SEQUENCE</scope>
</reference>
<sequence>MKLKRLKASTALMTRQTDAEQRRPTIKKLEVKQVEFKLGEDCWEIQVKRSKGQRTAKQKVKVLLSRKSKYCQSKIEIEKLRTQEVLDLEDRRKEKKGKKE</sequence>
<evidence type="ECO:0000256" key="1">
    <source>
        <dbReference type="SAM" id="MobiDB-lite"/>
    </source>
</evidence>
<name>A0ABQ4ZIS0_9ASTR</name>
<reference evidence="2" key="1">
    <citation type="journal article" date="2022" name="Int. J. Mol. Sci.">
        <title>Draft Genome of Tanacetum Coccineum: Genomic Comparison of Closely Related Tanacetum-Family Plants.</title>
        <authorList>
            <person name="Yamashiro T."/>
            <person name="Shiraishi A."/>
            <person name="Nakayama K."/>
            <person name="Satake H."/>
        </authorList>
    </citation>
    <scope>NUCLEOTIDE SEQUENCE</scope>
</reference>
<feature type="region of interest" description="Disordered" evidence="1">
    <location>
        <begin position="1"/>
        <end position="21"/>
    </location>
</feature>
<gene>
    <name evidence="2" type="ORF">Tco_0771728</name>
</gene>